<feature type="transmembrane region" description="Helical" evidence="1">
    <location>
        <begin position="64"/>
        <end position="84"/>
    </location>
</feature>
<sequence>MTWIDQTQKTPPYGLQRAWQILRVPGFRDPQTQGILCILGAVALLSLSDAIVKAQDGSVGLGQLLFLRSGFALVIIFIAAFLSGRLSALWPQNAKAVAVRSLCLGGMWLSYYASLPLLPLPVAAAGFYTSPFFMALFTVLLTREKVGANRWLIVLCGIGGVLLMLRPTESEIPWPIGLAVLAAALYALAALVTRGGCRHESVWSLAFCLNWVLVLLGAGLSAGLWAFPPPDTWQDAAPFLLTGWRQVDGPTLLLMLGLGVLLALICGGVAKAYQSAPAPVVGVFDNFYVIFAGFWAVVLFSQQFELLDYAAIAIISLSGGLAAFSRGSASGRKL</sequence>
<dbReference type="RefSeq" id="WP_206940962.1">
    <property type="nucleotide sequence ID" value="NZ_JAFLNF010000004.1"/>
</dbReference>
<dbReference type="GO" id="GO:0016020">
    <property type="term" value="C:membrane"/>
    <property type="evidence" value="ECO:0007669"/>
    <property type="project" value="InterPro"/>
</dbReference>
<dbReference type="Proteomes" id="UP000664779">
    <property type="component" value="Unassembled WGS sequence"/>
</dbReference>
<feature type="transmembrane region" description="Helical" evidence="1">
    <location>
        <begin position="280"/>
        <end position="300"/>
    </location>
</feature>
<dbReference type="SUPFAM" id="SSF103481">
    <property type="entry name" value="Multidrug resistance efflux transporter EmrE"/>
    <property type="match status" value="1"/>
</dbReference>
<organism evidence="3 4">
    <name type="scientific">Roseibium limicola</name>
    <dbReference type="NCBI Taxonomy" id="2816037"/>
    <lineage>
        <taxon>Bacteria</taxon>
        <taxon>Pseudomonadati</taxon>
        <taxon>Pseudomonadota</taxon>
        <taxon>Alphaproteobacteria</taxon>
        <taxon>Hyphomicrobiales</taxon>
        <taxon>Stappiaceae</taxon>
        <taxon>Roseibium</taxon>
    </lineage>
</organism>
<keyword evidence="4" id="KW-1185">Reference proteome</keyword>
<dbReference type="PANTHER" id="PTHR22911:SF103">
    <property type="entry name" value="BLR2811 PROTEIN"/>
    <property type="match status" value="1"/>
</dbReference>
<dbReference type="PANTHER" id="PTHR22911">
    <property type="entry name" value="ACYL-MALONYL CONDENSING ENZYME-RELATED"/>
    <property type="match status" value="1"/>
</dbReference>
<feature type="transmembrane region" description="Helical" evidence="1">
    <location>
        <begin position="306"/>
        <end position="324"/>
    </location>
</feature>
<evidence type="ECO:0000313" key="4">
    <source>
        <dbReference type="Proteomes" id="UP000664779"/>
    </source>
</evidence>
<keyword evidence="1" id="KW-0812">Transmembrane</keyword>
<dbReference type="InterPro" id="IPR037185">
    <property type="entry name" value="EmrE-like"/>
</dbReference>
<name>A0A939JA08_9HYPH</name>
<keyword evidence="1" id="KW-0472">Membrane</keyword>
<dbReference type="InterPro" id="IPR000620">
    <property type="entry name" value="EamA_dom"/>
</dbReference>
<evidence type="ECO:0000256" key="1">
    <source>
        <dbReference type="SAM" id="Phobius"/>
    </source>
</evidence>
<accession>A0A939JA08</accession>
<keyword evidence="1" id="KW-1133">Transmembrane helix</keyword>
<feature type="domain" description="EamA" evidence="2">
    <location>
        <begin position="34"/>
        <end position="165"/>
    </location>
</feature>
<evidence type="ECO:0000259" key="2">
    <source>
        <dbReference type="Pfam" id="PF00892"/>
    </source>
</evidence>
<feature type="transmembrane region" description="Helical" evidence="1">
    <location>
        <begin position="120"/>
        <end position="141"/>
    </location>
</feature>
<feature type="transmembrane region" description="Helical" evidence="1">
    <location>
        <begin position="252"/>
        <end position="273"/>
    </location>
</feature>
<protein>
    <submittedName>
        <fullName evidence="3">DMT family transporter</fullName>
    </submittedName>
</protein>
<dbReference type="AlphaFoldDB" id="A0A939JA08"/>
<feature type="transmembrane region" description="Helical" evidence="1">
    <location>
        <begin position="148"/>
        <end position="166"/>
    </location>
</feature>
<feature type="transmembrane region" description="Helical" evidence="1">
    <location>
        <begin position="205"/>
        <end position="227"/>
    </location>
</feature>
<dbReference type="Pfam" id="PF00892">
    <property type="entry name" value="EamA"/>
    <property type="match status" value="1"/>
</dbReference>
<reference evidence="3" key="1">
    <citation type="submission" date="2021-03" db="EMBL/GenBank/DDBJ databases">
        <title>Roseibium sp. CAU 1637 isolated from Incheon.</title>
        <authorList>
            <person name="Kim W."/>
        </authorList>
    </citation>
    <scope>NUCLEOTIDE SEQUENCE</scope>
    <source>
        <strain evidence="3">CAU 1637</strain>
    </source>
</reference>
<evidence type="ECO:0000313" key="3">
    <source>
        <dbReference type="EMBL" id="MBO0345953.1"/>
    </source>
</evidence>
<feature type="transmembrane region" description="Helical" evidence="1">
    <location>
        <begin position="172"/>
        <end position="193"/>
    </location>
</feature>
<proteinExistence type="predicted"/>
<dbReference type="EMBL" id="JAFLNF010000004">
    <property type="protein sequence ID" value="MBO0345953.1"/>
    <property type="molecule type" value="Genomic_DNA"/>
</dbReference>
<gene>
    <name evidence="3" type="ORF">J0X15_12035</name>
</gene>
<comment type="caution">
    <text evidence="3">The sequence shown here is derived from an EMBL/GenBank/DDBJ whole genome shotgun (WGS) entry which is preliminary data.</text>
</comment>
<feature type="transmembrane region" description="Helical" evidence="1">
    <location>
        <begin position="96"/>
        <end position="114"/>
    </location>
</feature>
<feature type="transmembrane region" description="Helical" evidence="1">
    <location>
        <begin position="33"/>
        <end position="52"/>
    </location>
</feature>